<feature type="region of interest" description="Disordered" evidence="12">
    <location>
        <begin position="1"/>
        <end position="23"/>
    </location>
</feature>
<gene>
    <name evidence="14" type="ORF">UVI_02000070</name>
</gene>
<evidence type="ECO:0000256" key="2">
    <source>
        <dbReference type="ARBA" id="ARBA00010320"/>
    </source>
</evidence>
<proteinExistence type="inferred from homology"/>
<dbReference type="InterPro" id="IPR000504">
    <property type="entry name" value="RRM_dom"/>
</dbReference>
<evidence type="ECO:0000256" key="5">
    <source>
        <dbReference type="ARBA" id="ARBA00022792"/>
    </source>
</evidence>
<dbReference type="Pfam" id="PF00076">
    <property type="entry name" value="RRM_1"/>
    <property type="match status" value="1"/>
</dbReference>
<evidence type="ECO:0000256" key="4">
    <source>
        <dbReference type="ARBA" id="ARBA00022692"/>
    </source>
</evidence>
<evidence type="ECO:0000256" key="9">
    <source>
        <dbReference type="ARBA" id="ARBA00025276"/>
    </source>
</evidence>
<comment type="caution">
    <text evidence="14">The sequence shown here is derived from an EMBL/GenBank/DDBJ whole genome shotgun (WGS) entry which is preliminary data.</text>
</comment>
<dbReference type="EMBL" id="BBTG02000001">
    <property type="protein sequence ID" value="GAO16224.1"/>
    <property type="molecule type" value="Genomic_DNA"/>
</dbReference>
<sequence>MTSAEQTRQAPKASLFPATTASNRHVEDRRSHLLLTSFSGIRIRAAVLCRHPPRNRVMISARTLVSLGPRQSVVRPALARCLPTRRGTFSPATATCQRRWEGGAAGAPVTPPIVPPNAPGSAEPSAQKEQETGHFQVKPNESLLFFENIFPRRLSALLRYPAETDRDMTDLLGRFYSSSSSGGGGGLDPIALVKRAIPDDMPLKVTEILPRLKDGGAFVKVQYDASTSPSEIESTLRQKLEKHPLKPWFSPFRGVTARLVRGTPWLEDLYRFPSSLVKVEFVPTQPGATAEELSEEKLYSLFRRYGKIADILPQPFDSKVVPRYAQLEFPRLSDAIMARNCMHGFVVDEAMGGGRSGTALRLSYVKRVKAHSVWNWIINHPKIVIPILAALLAGLSVIVFDPIRNFFIKLHVTRSLKFKDSRLYKWFRSQTVRHKPQHMEGLHAVWNHRRDLIERLRNWLDGSSDTFIVVTGPRGSGKIEMVMDQALAGRKNVLLLDCKPIVDASGEAGTIKRLAAAVGFRPVFSWANSISSMIDLAVQSTTGVKAGFSETLDSQISKILHTTTGALKQIGLSSRSKRDKDAKLSEDAYLEAHAETRPVIVIDNFLHKNEGMTIVYEKIADWAASLVQNNIAHVIFLTADSSFTKPLAKALPDRVFRTISLGDLEPGVAKKFVTSRLAEDAEDAPDGSVADDDDDSGGQDGAKRGTDLAGLDRCIEVLGGRLTDLEFLSRRIKAGQTPRQAVEEIVDETATDIVKIFLMGKSNDADRKWSCEQAWHLIKSLSESPSLRYHQVLLSPTFSSSTSASAASGEAALEALASTELITIKSHQGRPKIITAGKPLYQAAISALVRDRVLKAKMDTAVLKEMAKVEGKTVASVEAELGMLAKLPRQTLETAGRVAYLLGKLDASQRKIEQVEAQMAGLKKVLAEEY</sequence>
<comment type="function">
    <text evidence="9 11">Plays a role in maintaining the mitochondrial genome and in controlling the mtDNA escape. Involved in the regulation of mtDNA nucleotide structure and number. May have a dispensable role in early maturation of pre-rRNA.</text>
</comment>
<comment type="similarity">
    <text evidence="2 11">Belongs to the YME2 family.</text>
</comment>
<dbReference type="Pfam" id="PF10443">
    <property type="entry name" value="RNA12"/>
    <property type="match status" value="1"/>
</dbReference>
<dbReference type="Proteomes" id="UP000054053">
    <property type="component" value="Unassembled WGS sequence"/>
</dbReference>
<feature type="compositionally biased region" description="Pro residues" evidence="12">
    <location>
        <begin position="109"/>
        <end position="118"/>
    </location>
</feature>
<feature type="region of interest" description="Disordered" evidence="12">
    <location>
        <begin position="104"/>
        <end position="133"/>
    </location>
</feature>
<evidence type="ECO:0000256" key="11">
    <source>
        <dbReference type="RuleBase" id="RU367108"/>
    </source>
</evidence>
<dbReference type="GO" id="GO:0003723">
    <property type="term" value="F:RNA binding"/>
    <property type="evidence" value="ECO:0007669"/>
    <property type="project" value="UniProtKB-UniRule"/>
</dbReference>
<dbReference type="InterPro" id="IPR018850">
    <property type="entry name" value="Mt_escape_2_C"/>
</dbReference>
<dbReference type="SUPFAM" id="SSF54928">
    <property type="entry name" value="RNA-binding domain, RBD"/>
    <property type="match status" value="1"/>
</dbReference>
<organism evidence="14 15">
    <name type="scientific">Ustilaginoidea virens</name>
    <name type="common">Rice false smut fungus</name>
    <name type="synonym">Villosiclava virens</name>
    <dbReference type="NCBI Taxonomy" id="1159556"/>
    <lineage>
        <taxon>Eukaryota</taxon>
        <taxon>Fungi</taxon>
        <taxon>Dikarya</taxon>
        <taxon>Ascomycota</taxon>
        <taxon>Pezizomycotina</taxon>
        <taxon>Sordariomycetes</taxon>
        <taxon>Hypocreomycetidae</taxon>
        <taxon>Hypocreales</taxon>
        <taxon>Clavicipitaceae</taxon>
        <taxon>Ustilaginoidea</taxon>
    </lineage>
</organism>
<feature type="region of interest" description="Disordered" evidence="12">
    <location>
        <begin position="679"/>
        <end position="704"/>
    </location>
</feature>
<keyword evidence="4" id="KW-0812">Transmembrane</keyword>
<dbReference type="PANTHER" id="PTHR32198">
    <property type="entry name" value="MITOCHONDRIAL ESCAPE PROTEIN 2"/>
    <property type="match status" value="1"/>
</dbReference>
<reference evidence="15" key="1">
    <citation type="journal article" date="2016" name="Genome Announc.">
        <title>Genome sequence of Ustilaginoidea virens IPU010, a rice pathogenic fungus causing false smut.</title>
        <authorList>
            <person name="Kumagai T."/>
            <person name="Ishii T."/>
            <person name="Terai G."/>
            <person name="Umemura M."/>
            <person name="Machida M."/>
            <person name="Asai K."/>
        </authorList>
    </citation>
    <scope>NUCLEOTIDE SEQUENCE [LARGE SCALE GENOMIC DNA]</scope>
    <source>
        <strain evidence="15">IPU010</strain>
    </source>
</reference>
<accession>A0A1B5KYR4</accession>
<evidence type="ECO:0000256" key="1">
    <source>
        <dbReference type="ARBA" id="ARBA00004434"/>
    </source>
</evidence>
<evidence type="ECO:0000256" key="7">
    <source>
        <dbReference type="ARBA" id="ARBA00023128"/>
    </source>
</evidence>
<feature type="domain" description="RRM" evidence="13">
    <location>
        <begin position="275"/>
        <end position="367"/>
    </location>
</feature>
<dbReference type="GO" id="GO:0005743">
    <property type="term" value="C:mitochondrial inner membrane"/>
    <property type="evidence" value="ECO:0007669"/>
    <property type="project" value="UniProtKB-SubCell"/>
</dbReference>
<dbReference type="Gene3D" id="3.40.50.300">
    <property type="entry name" value="P-loop containing nucleotide triphosphate hydrolases"/>
    <property type="match status" value="1"/>
</dbReference>
<dbReference type="AlphaFoldDB" id="A0A1B5KYR4"/>
<evidence type="ECO:0000256" key="3">
    <source>
        <dbReference type="ARBA" id="ARBA00020222"/>
    </source>
</evidence>
<dbReference type="PANTHER" id="PTHR32198:SF2">
    <property type="entry name" value="MITOCHONDRIAL ESCAPE PROTEIN 2"/>
    <property type="match status" value="1"/>
</dbReference>
<dbReference type="InterPro" id="IPR034260">
    <property type="entry name" value="Yme2_RRM"/>
</dbReference>
<evidence type="ECO:0000259" key="13">
    <source>
        <dbReference type="PROSITE" id="PS50102"/>
    </source>
</evidence>
<dbReference type="CDD" id="cd12433">
    <property type="entry name" value="RRM_Yme2p_like"/>
    <property type="match status" value="1"/>
</dbReference>
<evidence type="ECO:0000256" key="10">
    <source>
        <dbReference type="PROSITE-ProRule" id="PRU00176"/>
    </source>
</evidence>
<dbReference type="InterPro" id="IPR035979">
    <property type="entry name" value="RBD_domain_sf"/>
</dbReference>
<comment type="subcellular location">
    <subcellularLocation>
        <location evidence="1 11">Mitochondrion inner membrane</location>
        <topology evidence="1 11">Single-pass membrane protein</topology>
    </subcellularLocation>
</comment>
<dbReference type="InterPro" id="IPR027417">
    <property type="entry name" value="P-loop_NTPase"/>
</dbReference>
<keyword evidence="8" id="KW-0472">Membrane</keyword>
<protein>
    <recommendedName>
        <fullName evidence="3 11">Mitochondrial escape protein 2</fullName>
    </recommendedName>
</protein>
<name>A0A1B5KYR4_USTVR</name>
<feature type="compositionally biased region" description="Acidic residues" evidence="12">
    <location>
        <begin position="680"/>
        <end position="697"/>
    </location>
</feature>
<dbReference type="GO" id="GO:0006397">
    <property type="term" value="P:mRNA processing"/>
    <property type="evidence" value="ECO:0007669"/>
    <property type="project" value="UniProtKB-UniRule"/>
</dbReference>
<dbReference type="InterPro" id="IPR039627">
    <property type="entry name" value="Yme2_C"/>
</dbReference>
<evidence type="ECO:0000256" key="8">
    <source>
        <dbReference type="ARBA" id="ARBA00023136"/>
    </source>
</evidence>
<evidence type="ECO:0000313" key="14">
    <source>
        <dbReference type="EMBL" id="GAO16224.1"/>
    </source>
</evidence>
<evidence type="ECO:0000256" key="12">
    <source>
        <dbReference type="SAM" id="MobiDB-lite"/>
    </source>
</evidence>
<keyword evidence="7 11" id="KW-0496">Mitochondrion</keyword>
<keyword evidence="11" id="KW-0507">mRNA processing</keyword>
<keyword evidence="6" id="KW-1133">Transmembrane helix</keyword>
<evidence type="ECO:0000256" key="6">
    <source>
        <dbReference type="ARBA" id="ARBA00022989"/>
    </source>
</evidence>
<evidence type="ECO:0000313" key="15">
    <source>
        <dbReference type="Proteomes" id="UP000054053"/>
    </source>
</evidence>
<keyword evidence="5 11" id="KW-0999">Mitochondrion inner membrane</keyword>
<dbReference type="PROSITE" id="PS50102">
    <property type="entry name" value="RRM"/>
    <property type="match status" value="1"/>
</dbReference>
<keyword evidence="10 11" id="KW-0694">RNA-binding</keyword>